<gene>
    <name evidence="1" type="ORF">HN018_18785</name>
</gene>
<accession>A0A6M8HW17</accession>
<dbReference type="EMBL" id="CP053708">
    <property type="protein sequence ID" value="QKE92799.1"/>
    <property type="molecule type" value="Genomic_DNA"/>
</dbReference>
<reference evidence="1 2" key="1">
    <citation type="journal article" date="2014" name="World J. Microbiol. Biotechnol.">
        <title>Biodiversity and physiological characteristics of Antarctic and Arctic lichens-associated bacteria.</title>
        <authorList>
            <person name="Lee Y.M."/>
            <person name="Kim E.H."/>
            <person name="Lee H.K."/>
            <person name="Hong S.G."/>
        </authorList>
    </citation>
    <scope>NUCLEOTIDE SEQUENCE [LARGE SCALE GENOMIC DNA]</scope>
    <source>
        <strain evidence="1 2">PAMC 26569</strain>
    </source>
</reference>
<dbReference type="KEGG" id="lck:HN018_18785"/>
<name>A0A6M8HW17_9PROT</name>
<protein>
    <submittedName>
        <fullName evidence="1">Uncharacterized protein</fullName>
    </submittedName>
</protein>
<evidence type="ECO:0000313" key="1">
    <source>
        <dbReference type="EMBL" id="QKE92799.1"/>
    </source>
</evidence>
<evidence type="ECO:0000313" key="2">
    <source>
        <dbReference type="Proteomes" id="UP000500767"/>
    </source>
</evidence>
<dbReference type="AlphaFoldDB" id="A0A6M8HW17"/>
<sequence>MAKAAPASAGKQAYEARRAAKAGMNVDKWMAEKDRRAKAERDAELLAQKKAVPAKPGLLRRLLDKAHRPI</sequence>
<proteinExistence type="predicted"/>
<organism evidence="1 2">
    <name type="scientific">Lichenicola cladoniae</name>
    <dbReference type="NCBI Taxonomy" id="1484109"/>
    <lineage>
        <taxon>Bacteria</taxon>
        <taxon>Pseudomonadati</taxon>
        <taxon>Pseudomonadota</taxon>
        <taxon>Alphaproteobacteria</taxon>
        <taxon>Acetobacterales</taxon>
        <taxon>Acetobacteraceae</taxon>
        <taxon>Lichenicola</taxon>
    </lineage>
</organism>
<keyword evidence="2" id="KW-1185">Reference proteome</keyword>
<dbReference type="Proteomes" id="UP000500767">
    <property type="component" value="Chromosome"/>
</dbReference>